<reference evidence="4" key="1">
    <citation type="submission" date="2018-06" db="EMBL/GenBank/DDBJ databases">
        <title>Complete genome sequences of Mycoplasma anatis, M. anseris and M. cloacale type strains.</title>
        <authorList>
            <person name="Grozner D."/>
            <person name="Forro B."/>
            <person name="Sulyok K.M."/>
            <person name="Marton S."/>
            <person name="Kreizinger Z."/>
            <person name="Banyai K."/>
            <person name="Gyuranecz M."/>
        </authorList>
    </citation>
    <scope>NUCLEOTIDE SEQUENCE [LARGE SCALE GENOMIC DNA]</scope>
    <source>
        <strain evidence="4">ATCC 49234</strain>
    </source>
</reference>
<dbReference type="AlphaFoldDB" id="A0A2Z4ND84"/>
<evidence type="ECO:0000256" key="1">
    <source>
        <dbReference type="ARBA" id="ARBA00009031"/>
    </source>
</evidence>
<dbReference type="KEGG" id="mane:DP065_02135"/>
<dbReference type="InterPro" id="IPR004890">
    <property type="entry name" value="Lipoprotein_10_C"/>
</dbReference>
<organism evidence="3 4">
    <name type="scientific">[Mycoplasma] anseris</name>
    <dbReference type="NCBI Taxonomy" id="92400"/>
    <lineage>
        <taxon>Bacteria</taxon>
        <taxon>Bacillati</taxon>
        <taxon>Mycoplasmatota</taxon>
        <taxon>Mycoplasmoidales</taxon>
        <taxon>Metamycoplasmataceae</taxon>
        <taxon>Metamycoplasma</taxon>
    </lineage>
</organism>
<accession>A0A2Z4ND84</accession>
<comment type="similarity">
    <text evidence="1">Belongs to the MG185/MG260 family.</text>
</comment>
<evidence type="ECO:0000313" key="3">
    <source>
        <dbReference type="EMBL" id="AWX69542.1"/>
    </source>
</evidence>
<protein>
    <recommendedName>
        <fullName evidence="2">Mycoplasma lipoprotein C-terminal domain-containing protein</fullName>
    </recommendedName>
</protein>
<sequence length="560" mass="64735">MKKKFLIGCLTLTGISLSGLSISCSRETNEVDFAIPFSIKDERAKSLQKLVNKFNQENLIKNKDDKPVVLNFYQSRQDLYQKLSIQLKTNDPAIASILMYYPSASRLIFSYKKEIEVSDVVSSSNILPEFLKTNQYINTEHPNSYYILPSANSTDMLVANKLNLGYVLNELDKKIKENNIKKNVIASENADLLNEALNHYKKISSENEGIKNAIENFWGLAKKNIDVNILNTLNLEYTDDIFKYNYDLLKIANDFGRIININKQDKTEKKVFYHKHIANFIYSLAFNEANANFDDYFLKYNSNNLLNYDVIYNQETPESKTIKTVFEKISDTIKNGGLQIDATINSLNRILPPAAYDTIFSISTNNAYNWITNGQTIQDKNGTNINSILKKDDFIFKQAPTKNQVSQTKGSFLIQGLNIMGISHFNQKDKTVKRFFNWLYSAENKRDWNGLGENNPFIKSLTPIEFFAYQNNYIFPSNNFLNNYDNKSLNKNESNLNLISEINKIKTNENAVFEEPVDGNSDYFRNKLISIMKQYYLYGLRNTDNQRDFEWFINALEKEI</sequence>
<dbReference type="Proteomes" id="UP000250218">
    <property type="component" value="Chromosome"/>
</dbReference>
<dbReference type="EMBL" id="CP030140">
    <property type="protein sequence ID" value="AWX69542.1"/>
    <property type="molecule type" value="Genomic_DNA"/>
</dbReference>
<keyword evidence="4" id="KW-1185">Reference proteome</keyword>
<evidence type="ECO:0000313" key="4">
    <source>
        <dbReference type="Proteomes" id="UP000250218"/>
    </source>
</evidence>
<dbReference type="PROSITE" id="PS51257">
    <property type="entry name" value="PROKAR_LIPOPROTEIN"/>
    <property type="match status" value="1"/>
</dbReference>
<evidence type="ECO:0000259" key="2">
    <source>
        <dbReference type="Pfam" id="PF03202"/>
    </source>
</evidence>
<gene>
    <name evidence="3" type="ORF">DP065_02135</name>
</gene>
<feature type="domain" description="Mycoplasma lipoprotein C-terminal" evidence="2">
    <location>
        <begin position="414"/>
        <end position="533"/>
    </location>
</feature>
<dbReference type="RefSeq" id="WP_033178635.1">
    <property type="nucleotide sequence ID" value="NZ_CP030140.1"/>
</dbReference>
<proteinExistence type="inferred from homology"/>
<dbReference type="Pfam" id="PF03202">
    <property type="entry name" value="Lipoprotein_10"/>
    <property type="match status" value="1"/>
</dbReference>
<name>A0A2Z4ND84_9BACT</name>